<gene>
    <name evidence="1" type="ORF">theurythT_22210</name>
</gene>
<protein>
    <recommendedName>
        <fullName evidence="3">STAS/SEC14 domain-containing protein</fullName>
    </recommendedName>
</protein>
<comment type="caution">
    <text evidence="1">The sequence shown here is derived from an EMBL/GenBank/DDBJ whole genome shotgun (WGS) entry which is preliminary data.</text>
</comment>
<proteinExistence type="predicted"/>
<reference evidence="1 2" key="1">
    <citation type="submission" date="2023-03" db="EMBL/GenBank/DDBJ databases">
        <title>Draft genome sequence of Thalassotalea eurytherma JCM 18482T.</title>
        <authorList>
            <person name="Sawabe T."/>
        </authorList>
    </citation>
    <scope>NUCLEOTIDE SEQUENCE [LARGE SCALE GENOMIC DNA]</scope>
    <source>
        <strain evidence="1 2">JCM 18482</strain>
    </source>
</reference>
<accession>A0ABQ6H4A4</accession>
<organism evidence="1 2">
    <name type="scientific">Thalassotalea eurytherma</name>
    <dbReference type="NCBI Taxonomy" id="1144278"/>
    <lineage>
        <taxon>Bacteria</taxon>
        <taxon>Pseudomonadati</taxon>
        <taxon>Pseudomonadota</taxon>
        <taxon>Gammaproteobacteria</taxon>
        <taxon>Alteromonadales</taxon>
        <taxon>Colwelliaceae</taxon>
        <taxon>Thalassotalea</taxon>
    </lineage>
</organism>
<evidence type="ECO:0000313" key="2">
    <source>
        <dbReference type="Proteomes" id="UP001157133"/>
    </source>
</evidence>
<dbReference type="Proteomes" id="UP001157133">
    <property type="component" value="Unassembled WGS sequence"/>
</dbReference>
<keyword evidence="2" id="KW-1185">Reference proteome</keyword>
<sequence length="132" mass="14876">MLTSFFPAHGLCHYATDDNIVIIDSNGPFNLEFFKEMHADLIQYVTENVDYRNFAILLIMRGNTLALPDGLAYHEVHVAKGTAKAIAVNLTHSDYASTTAKQMKRVYDKAGLKNATFEDIKEAKNWLNSHLE</sequence>
<dbReference type="RefSeq" id="WP_284208145.1">
    <property type="nucleotide sequence ID" value="NZ_BSSU01000010.1"/>
</dbReference>
<evidence type="ECO:0000313" key="1">
    <source>
        <dbReference type="EMBL" id="GLX82769.1"/>
    </source>
</evidence>
<evidence type="ECO:0008006" key="3">
    <source>
        <dbReference type="Google" id="ProtNLM"/>
    </source>
</evidence>
<name>A0ABQ6H4A4_9GAMM</name>
<dbReference type="EMBL" id="BSSU01000010">
    <property type="protein sequence ID" value="GLX82769.1"/>
    <property type="molecule type" value="Genomic_DNA"/>
</dbReference>